<evidence type="ECO:0000256" key="1">
    <source>
        <dbReference type="SAM" id="SignalP"/>
    </source>
</evidence>
<name>A0ABR3X8V3_9PEZI</name>
<reference evidence="2 3" key="1">
    <citation type="journal article" date="2024" name="IMA Fungus">
        <title>IMA Genome - F19 : A genome assembly and annotation guide to empower mycologists, including annotated draft genome sequences of Ceratocystis pirilliformis, Diaporthe australafricana, Fusarium ophioides, Paecilomyces lecythidis, and Sporothrix stenoceras.</title>
        <authorList>
            <person name="Aylward J."/>
            <person name="Wilson A.M."/>
            <person name="Visagie C.M."/>
            <person name="Spraker J."/>
            <person name="Barnes I."/>
            <person name="Buitendag C."/>
            <person name="Ceriani C."/>
            <person name="Del Mar Angel L."/>
            <person name="du Plessis D."/>
            <person name="Fuchs T."/>
            <person name="Gasser K."/>
            <person name="Kramer D."/>
            <person name="Li W."/>
            <person name="Munsamy K."/>
            <person name="Piso A."/>
            <person name="Price J.L."/>
            <person name="Sonnekus B."/>
            <person name="Thomas C."/>
            <person name="van der Nest A."/>
            <person name="van Dijk A."/>
            <person name="van Heerden A."/>
            <person name="van Vuuren N."/>
            <person name="Yilmaz N."/>
            <person name="Duong T.A."/>
            <person name="van der Merwe N.A."/>
            <person name="Wingfield M.J."/>
            <person name="Wingfield B.D."/>
        </authorList>
    </citation>
    <scope>NUCLEOTIDE SEQUENCE [LARGE SCALE GENOMIC DNA]</scope>
    <source>
        <strain evidence="2 3">CMW 18300</strain>
    </source>
</reference>
<evidence type="ECO:0000313" key="3">
    <source>
        <dbReference type="Proteomes" id="UP001583177"/>
    </source>
</evidence>
<proteinExistence type="predicted"/>
<sequence>MQFQYLTTLLALTGAAIALPTAITPSKPLGKRLNTQVITAIMPSSASCSGRGDQCRTAAQAAPLFEKAFSDYGIKTDVEKAGILALVAYESLEMQYSKNLVNAAAGQGTSNMQMGTYNVMYANNIPELAAKSPTTSTVLDMVTADEYNFGTGPWFYSTQCTAAQSAASGGADAWFAAYMSCVGVDVAAQPDRKTWFASAKTAFNLS</sequence>
<dbReference type="EMBL" id="JAWRVE010000030">
    <property type="protein sequence ID" value="KAL1872097.1"/>
    <property type="molecule type" value="Genomic_DNA"/>
</dbReference>
<keyword evidence="3" id="KW-1185">Reference proteome</keyword>
<feature type="chain" id="PRO_5047090332" evidence="1">
    <location>
        <begin position="19"/>
        <end position="206"/>
    </location>
</feature>
<evidence type="ECO:0000313" key="2">
    <source>
        <dbReference type="EMBL" id="KAL1872097.1"/>
    </source>
</evidence>
<gene>
    <name evidence="2" type="ORF">Daus18300_004466</name>
</gene>
<accession>A0ABR3X8V3</accession>
<feature type="signal peptide" evidence="1">
    <location>
        <begin position="1"/>
        <end position="18"/>
    </location>
</feature>
<comment type="caution">
    <text evidence="2">The sequence shown here is derived from an EMBL/GenBank/DDBJ whole genome shotgun (WGS) entry which is preliminary data.</text>
</comment>
<dbReference type="Proteomes" id="UP001583177">
    <property type="component" value="Unassembled WGS sequence"/>
</dbReference>
<keyword evidence="1" id="KW-0732">Signal</keyword>
<organism evidence="2 3">
    <name type="scientific">Diaporthe australafricana</name>
    <dbReference type="NCBI Taxonomy" id="127596"/>
    <lineage>
        <taxon>Eukaryota</taxon>
        <taxon>Fungi</taxon>
        <taxon>Dikarya</taxon>
        <taxon>Ascomycota</taxon>
        <taxon>Pezizomycotina</taxon>
        <taxon>Sordariomycetes</taxon>
        <taxon>Sordariomycetidae</taxon>
        <taxon>Diaporthales</taxon>
        <taxon>Diaporthaceae</taxon>
        <taxon>Diaporthe</taxon>
    </lineage>
</organism>
<protein>
    <submittedName>
        <fullName evidence="2">Uncharacterized protein</fullName>
    </submittedName>
</protein>